<dbReference type="RefSeq" id="WP_035930772.1">
    <property type="nucleotide sequence ID" value="NZ_CADFFX010000001.1"/>
</dbReference>
<keyword evidence="2" id="KW-1185">Reference proteome</keyword>
<accession>A0A069PT41</accession>
<organism evidence="1 2">
    <name type="scientific">Caballeronia glathei</name>
    <dbReference type="NCBI Taxonomy" id="60547"/>
    <lineage>
        <taxon>Bacteria</taxon>
        <taxon>Pseudomonadati</taxon>
        <taxon>Pseudomonadota</taxon>
        <taxon>Betaproteobacteria</taxon>
        <taxon>Burkholderiales</taxon>
        <taxon>Burkholderiaceae</taxon>
        <taxon>Caballeronia</taxon>
    </lineage>
</organism>
<dbReference type="EMBL" id="JFHC01000006">
    <property type="protein sequence ID" value="KDR43755.1"/>
    <property type="molecule type" value="Genomic_DNA"/>
</dbReference>
<evidence type="ECO:0008006" key="3">
    <source>
        <dbReference type="Google" id="ProtNLM"/>
    </source>
</evidence>
<evidence type="ECO:0000313" key="1">
    <source>
        <dbReference type="EMBL" id="KDR43755.1"/>
    </source>
</evidence>
<comment type="caution">
    <text evidence="1">The sequence shown here is derived from an EMBL/GenBank/DDBJ whole genome shotgun (WGS) entry which is preliminary data.</text>
</comment>
<name>A0A069PT41_9BURK</name>
<dbReference type="STRING" id="60547.GCA_000751215_02464"/>
<dbReference type="AlphaFoldDB" id="A0A069PT41"/>
<protein>
    <recommendedName>
        <fullName evidence="3">A-factor biosynthesis hotdog domain-containing protein</fullName>
    </recommendedName>
</protein>
<gene>
    <name evidence="1" type="ORF">BG61_33125</name>
</gene>
<evidence type="ECO:0000313" key="2">
    <source>
        <dbReference type="Proteomes" id="UP000027466"/>
    </source>
</evidence>
<proteinExistence type="predicted"/>
<dbReference type="Proteomes" id="UP000027466">
    <property type="component" value="Unassembled WGS sequence"/>
</dbReference>
<reference evidence="1 2" key="1">
    <citation type="submission" date="2014-03" db="EMBL/GenBank/DDBJ databases">
        <title>Draft Genome Sequences of Four Burkholderia Strains.</title>
        <authorList>
            <person name="Liu X.Y."/>
            <person name="Li C.X."/>
            <person name="Xu J.H."/>
        </authorList>
    </citation>
    <scope>NUCLEOTIDE SEQUENCE [LARGE SCALE GENOMIC DNA]</scope>
    <source>
        <strain evidence="1 2">DSM 50014</strain>
    </source>
</reference>
<sequence length="283" mass="31868">MHALATTDICDRIALYPPYFAFVDLQHQDARSVRGSFRAEHQTGHEVGPVSAAELIRHLATLGSCAAVIEDATTATYYLGTKGRLKVVRNALPDDADGDFHAVSEVLFQDRKSLVAHSTVMRGQYLAHFHCEYQALPSPVFARTFRHYRTAPVATPRESPYREPIDLDFDIPQEGTLVARSQPLPYSRFAGHFLEYPAWPASLYCETVSRVAARLLDHMLERKVQFTVARMDIDALRLISAAERVSFHVTCTSASKLLSRYVFRAEARHEELVAAVIEFEVYI</sequence>